<dbReference type="EMBL" id="CAJFCV020000005">
    <property type="protein sequence ID" value="CAG9123740.1"/>
    <property type="molecule type" value="Genomic_DNA"/>
</dbReference>
<feature type="domain" description="RRM" evidence="2">
    <location>
        <begin position="18"/>
        <end position="101"/>
    </location>
</feature>
<dbReference type="PANTHER" id="PTHR15241">
    <property type="entry name" value="TRANSFORMER-2-RELATED"/>
    <property type="match status" value="1"/>
</dbReference>
<evidence type="ECO:0000313" key="3">
    <source>
        <dbReference type="EMBL" id="CAD5232004.1"/>
    </source>
</evidence>
<evidence type="ECO:0000313" key="4">
    <source>
        <dbReference type="Proteomes" id="UP000095284"/>
    </source>
</evidence>
<keyword evidence="5" id="KW-1185">Reference proteome</keyword>
<dbReference type="PANTHER" id="PTHR15241:SF304">
    <property type="entry name" value="RRM DOMAIN-CONTAINING PROTEIN"/>
    <property type="match status" value="1"/>
</dbReference>
<dbReference type="Pfam" id="PF00076">
    <property type="entry name" value="RRM_1"/>
    <property type="match status" value="1"/>
</dbReference>
<evidence type="ECO:0000313" key="5">
    <source>
        <dbReference type="Proteomes" id="UP000659654"/>
    </source>
</evidence>
<name>A0A1I7RN81_BURXY</name>
<dbReference type="AlphaFoldDB" id="A0A1I7RN81"/>
<proteinExistence type="predicted"/>
<reference evidence="3" key="2">
    <citation type="submission" date="2020-09" db="EMBL/GenBank/DDBJ databases">
        <authorList>
            <person name="Kikuchi T."/>
        </authorList>
    </citation>
    <scope>NUCLEOTIDE SEQUENCE</scope>
    <source>
        <strain evidence="3">Ka4C1</strain>
    </source>
</reference>
<organism evidence="4 6">
    <name type="scientific">Bursaphelenchus xylophilus</name>
    <name type="common">Pinewood nematode worm</name>
    <name type="synonym">Aphelenchoides xylophilus</name>
    <dbReference type="NCBI Taxonomy" id="6326"/>
    <lineage>
        <taxon>Eukaryota</taxon>
        <taxon>Metazoa</taxon>
        <taxon>Ecdysozoa</taxon>
        <taxon>Nematoda</taxon>
        <taxon>Chromadorea</taxon>
        <taxon>Rhabditida</taxon>
        <taxon>Tylenchina</taxon>
        <taxon>Tylenchomorpha</taxon>
        <taxon>Aphelenchoidea</taxon>
        <taxon>Aphelenchoididae</taxon>
        <taxon>Bursaphelenchus</taxon>
    </lineage>
</organism>
<evidence type="ECO:0000313" key="6">
    <source>
        <dbReference type="WBParaSite" id="BXY_0216700.1"/>
    </source>
</evidence>
<evidence type="ECO:0000259" key="2">
    <source>
        <dbReference type="PROSITE" id="PS50102"/>
    </source>
</evidence>
<dbReference type="Proteomes" id="UP000095284">
    <property type="component" value="Unplaced"/>
</dbReference>
<evidence type="ECO:0000256" key="1">
    <source>
        <dbReference type="PROSITE-ProRule" id="PRU00176"/>
    </source>
</evidence>
<dbReference type="Proteomes" id="UP000659654">
    <property type="component" value="Unassembled WGS sequence"/>
</dbReference>
<protein>
    <submittedName>
        <fullName evidence="3">(pine wood nematode) hypothetical protein</fullName>
    </submittedName>
    <submittedName>
        <fullName evidence="6">RRM domain-containing protein</fullName>
    </submittedName>
</protein>
<dbReference type="OrthoDB" id="5850064at2759"/>
<dbReference type="EMBL" id="CAJFDI010000005">
    <property type="protein sequence ID" value="CAD5232004.1"/>
    <property type="molecule type" value="Genomic_DNA"/>
</dbReference>
<dbReference type="InterPro" id="IPR000504">
    <property type="entry name" value="RRM_dom"/>
</dbReference>
<dbReference type="WBParaSite" id="BXY_0216700.1">
    <property type="protein sequence ID" value="BXY_0216700.1"/>
    <property type="gene ID" value="BXY_0216700"/>
</dbReference>
<dbReference type="SMART" id="SM00360">
    <property type="entry name" value="RRM"/>
    <property type="match status" value="1"/>
</dbReference>
<reference evidence="6" key="1">
    <citation type="submission" date="2016-11" db="UniProtKB">
        <authorList>
            <consortium name="WormBaseParasite"/>
        </authorList>
    </citation>
    <scope>IDENTIFICATION</scope>
</reference>
<gene>
    <name evidence="3" type="ORF">BXYJ_LOCUS12095</name>
</gene>
<dbReference type="InterPro" id="IPR035979">
    <property type="entry name" value="RBD_domain_sf"/>
</dbReference>
<sequence length="106" mass="11963">MKPTVKLLFEWIRQGPEQTVYLTHLKWVTGKKTIQGYFSRFGKVQDVNLFYDSKTGLHRGFASVTFAHSESAKKAIASCPHVIDGDLVGVNTYIPVKESITNFKTL</sequence>
<dbReference type="SUPFAM" id="SSF54928">
    <property type="entry name" value="RNA-binding domain, RBD"/>
    <property type="match status" value="1"/>
</dbReference>
<dbReference type="InterPro" id="IPR012677">
    <property type="entry name" value="Nucleotide-bd_a/b_plait_sf"/>
</dbReference>
<dbReference type="PROSITE" id="PS50102">
    <property type="entry name" value="RRM"/>
    <property type="match status" value="1"/>
</dbReference>
<accession>A0A1I7RN81</accession>
<dbReference type="GO" id="GO:0003723">
    <property type="term" value="F:RNA binding"/>
    <property type="evidence" value="ECO:0007669"/>
    <property type="project" value="UniProtKB-UniRule"/>
</dbReference>
<keyword evidence="1" id="KW-0694">RNA-binding</keyword>
<dbReference type="SMR" id="A0A1I7RN81"/>
<dbReference type="Proteomes" id="UP000582659">
    <property type="component" value="Unassembled WGS sequence"/>
</dbReference>
<dbReference type="Gene3D" id="3.30.70.330">
    <property type="match status" value="1"/>
</dbReference>